<evidence type="ECO:0000256" key="5">
    <source>
        <dbReference type="ARBA" id="ARBA00023069"/>
    </source>
</evidence>
<dbReference type="OrthoDB" id="7760980at2759"/>
<evidence type="ECO:0000256" key="4">
    <source>
        <dbReference type="ARBA" id="ARBA00023054"/>
    </source>
</evidence>
<dbReference type="EMBL" id="BRXY01000057">
    <property type="protein sequence ID" value="GMH59187.1"/>
    <property type="molecule type" value="Genomic_DNA"/>
</dbReference>
<dbReference type="AlphaFoldDB" id="A0A9W6ZRJ9"/>
<name>A0A9W6ZRJ9_9STRA</name>
<accession>A0A9W6ZRJ9</accession>
<evidence type="ECO:0000313" key="15">
    <source>
        <dbReference type="EMBL" id="GMH59187.1"/>
    </source>
</evidence>
<dbReference type="GO" id="GO:0003352">
    <property type="term" value="P:regulation of cilium movement"/>
    <property type="evidence" value="ECO:0007669"/>
    <property type="project" value="TreeGrafter"/>
</dbReference>
<keyword evidence="16" id="KW-1185">Reference proteome</keyword>
<dbReference type="GO" id="GO:0070286">
    <property type="term" value="P:axonemal dynein complex assembly"/>
    <property type="evidence" value="ECO:0007669"/>
    <property type="project" value="InterPro"/>
</dbReference>
<evidence type="ECO:0000256" key="6">
    <source>
        <dbReference type="ARBA" id="ARBA00023212"/>
    </source>
</evidence>
<feature type="domain" description="Dynein regulatory complex protein 1 C-terminal" evidence="14">
    <location>
        <begin position="422"/>
        <end position="463"/>
    </location>
</feature>
<organism evidence="15 16">
    <name type="scientific">Triparma strigata</name>
    <dbReference type="NCBI Taxonomy" id="1606541"/>
    <lineage>
        <taxon>Eukaryota</taxon>
        <taxon>Sar</taxon>
        <taxon>Stramenopiles</taxon>
        <taxon>Ochrophyta</taxon>
        <taxon>Bolidophyceae</taxon>
        <taxon>Parmales</taxon>
        <taxon>Triparmaceae</taxon>
        <taxon>Triparma</taxon>
    </lineage>
</organism>
<feature type="coiled-coil region" evidence="12">
    <location>
        <begin position="141"/>
        <end position="208"/>
    </location>
</feature>
<keyword evidence="3" id="KW-0282">Flagellum</keyword>
<keyword evidence="4 12" id="KW-0175">Coiled coil</keyword>
<dbReference type="PANTHER" id="PTHR21625">
    <property type="entry name" value="NYD-SP28 PROTEIN"/>
    <property type="match status" value="1"/>
</dbReference>
<gene>
    <name evidence="15" type="ORF">TrST_g13033</name>
</gene>
<evidence type="ECO:0000256" key="3">
    <source>
        <dbReference type="ARBA" id="ARBA00022846"/>
    </source>
</evidence>
<keyword evidence="7" id="KW-0966">Cell projection</keyword>
<comment type="function">
    <text evidence="11">Component of the nexin-dynein regulatory complex (N-DRC), a key regulator of ciliary/flagellar motility which maintains the alignment and integrity of the distal axoneme and regulates microtubule sliding in motile axonemes. Plays a critical role in the assembly of N-DRC and also stabilizes the assembly of multiple inner dynein arms and radial spokes. Coassembles with DRC1 to form a central scaffold needed for assembly of the N-DRC and its attachment to the outer doublet microtubules.</text>
</comment>
<comment type="similarity">
    <text evidence="9">Belongs to the DRC2 family.</text>
</comment>
<keyword evidence="6" id="KW-0206">Cytoskeleton</keyword>
<keyword evidence="2" id="KW-0963">Cytoplasm</keyword>
<dbReference type="Proteomes" id="UP001165085">
    <property type="component" value="Unassembled WGS sequence"/>
</dbReference>
<evidence type="ECO:0000256" key="10">
    <source>
        <dbReference type="ARBA" id="ARBA00040899"/>
    </source>
</evidence>
<evidence type="ECO:0000256" key="11">
    <source>
        <dbReference type="ARBA" id="ARBA00045865"/>
    </source>
</evidence>
<sequence>MRLGKVSKGAAPTLGGAGGDATAKYGVVKDTDLARQKYLEAKRILKSKMEQEQRNSRANSLKIQTIYRKIMRINKVDGLRKEIEILSQNHERDVDRKDAIIQMLDRDLEEAEDQFGMALRAHLQNMDKLIDLQDSRLLGLEQEFESELVALESEFNNERKQIVTQHSREVGELNDIMNAIDVEESEREAEARQEHEQLREEIRNKNLEEINVLRITLDTQIEDLEQMFETAHWQYLQNTDQRTTEFKSLTRKDQELSKEIEQKIRKIDRLQSSLQHWRMKISQNVKECAQRNSNLQEEKNGIQAHFQNLKSRMNKFRSTQKSRLSELTKNANGSKNLLKDKCDLAERILKLSELGRKMETEQEKVTPFYVSSVEGEIEKQAEAMMQKAKEEGEPSKAGGDDVEVTTLHSSAWSETGKPVGKWNHLDQFWKKYNKVLLDALAIEKEEEKLKKENADLQEILKQYFDGISVNDEVLQKANPLFVTNFKVNLNKPMAVRREETKNMTFVEANAVVNQQKMGTMLNR</sequence>
<comment type="subcellular location">
    <subcellularLocation>
        <location evidence="1">Cytoplasm</location>
        <location evidence="1">Cytoskeleton</location>
        <location evidence="1">Flagellum axoneme</location>
    </subcellularLocation>
    <subcellularLocation>
        <location evidence="8">Cytoplasm</location>
        <location evidence="8">Cytoskeleton</location>
        <location evidence="8">Flagellum basal body</location>
    </subcellularLocation>
</comment>
<dbReference type="GO" id="GO:0005858">
    <property type="term" value="C:axonemal dynein complex"/>
    <property type="evidence" value="ECO:0007669"/>
    <property type="project" value="InterPro"/>
</dbReference>
<reference evidence="16" key="1">
    <citation type="journal article" date="2023" name="Commun. Biol.">
        <title>Genome analysis of Parmales, the sister group of diatoms, reveals the evolutionary specialization of diatoms from phago-mixotrophs to photoautotrophs.</title>
        <authorList>
            <person name="Ban H."/>
            <person name="Sato S."/>
            <person name="Yoshikawa S."/>
            <person name="Yamada K."/>
            <person name="Nakamura Y."/>
            <person name="Ichinomiya M."/>
            <person name="Sato N."/>
            <person name="Blanc-Mathieu R."/>
            <person name="Endo H."/>
            <person name="Kuwata A."/>
            <person name="Ogata H."/>
        </authorList>
    </citation>
    <scope>NUCLEOTIDE SEQUENCE [LARGE SCALE GENOMIC DNA]</scope>
    <source>
        <strain evidence="16">NIES 3701</strain>
    </source>
</reference>
<evidence type="ECO:0000313" key="16">
    <source>
        <dbReference type="Proteomes" id="UP001165085"/>
    </source>
</evidence>
<dbReference type="GO" id="GO:0060285">
    <property type="term" value="P:cilium-dependent cell motility"/>
    <property type="evidence" value="ECO:0007669"/>
    <property type="project" value="TreeGrafter"/>
</dbReference>
<protein>
    <recommendedName>
        <fullName evidence="10">Dynein regulatory complex subunit 2</fullName>
    </recommendedName>
</protein>
<keyword evidence="5" id="KW-0969">Cilium</keyword>
<dbReference type="Pfam" id="PF14772">
    <property type="entry name" value="NYD-SP28"/>
    <property type="match status" value="1"/>
</dbReference>
<evidence type="ECO:0000256" key="1">
    <source>
        <dbReference type="ARBA" id="ARBA00004611"/>
    </source>
</evidence>
<dbReference type="Pfam" id="PF14775">
    <property type="entry name" value="NYD-SP28_assoc"/>
    <property type="match status" value="1"/>
</dbReference>
<dbReference type="InterPro" id="IPR029440">
    <property type="entry name" value="DRC1_C"/>
</dbReference>
<dbReference type="InterPro" id="IPR039505">
    <property type="entry name" value="DRC1/2_N"/>
</dbReference>
<dbReference type="PANTHER" id="PTHR21625:SF0">
    <property type="entry name" value="DYNEIN REGULATORY COMPLEX SUBUNIT 2"/>
    <property type="match status" value="1"/>
</dbReference>
<evidence type="ECO:0000259" key="14">
    <source>
        <dbReference type="Pfam" id="PF14775"/>
    </source>
</evidence>
<evidence type="ECO:0000256" key="8">
    <source>
        <dbReference type="ARBA" id="ARBA00037841"/>
    </source>
</evidence>
<proteinExistence type="inferred from homology"/>
<evidence type="ECO:0000256" key="12">
    <source>
        <dbReference type="SAM" id="Coils"/>
    </source>
</evidence>
<evidence type="ECO:0000256" key="9">
    <source>
        <dbReference type="ARBA" id="ARBA00038424"/>
    </source>
</evidence>
<evidence type="ECO:0000256" key="2">
    <source>
        <dbReference type="ARBA" id="ARBA00022490"/>
    </source>
</evidence>
<evidence type="ECO:0000259" key="13">
    <source>
        <dbReference type="Pfam" id="PF14772"/>
    </source>
</evidence>
<feature type="domain" description="Dynein regulatory complex protein 1/2 N-terminal" evidence="13">
    <location>
        <begin position="34"/>
        <end position="125"/>
    </location>
</feature>
<evidence type="ECO:0000256" key="7">
    <source>
        <dbReference type="ARBA" id="ARBA00023273"/>
    </source>
</evidence>
<dbReference type="InterPro" id="IPR039750">
    <property type="entry name" value="DRC1/DRC2"/>
</dbReference>
<comment type="caution">
    <text evidence="15">The sequence shown here is derived from an EMBL/GenBank/DDBJ whole genome shotgun (WGS) entry which is preliminary data.</text>
</comment>
<feature type="coiled-coil region" evidence="12">
    <location>
        <begin position="253"/>
        <end position="312"/>
    </location>
</feature>